<dbReference type="RefSeq" id="WP_246069979.1">
    <property type="nucleotide sequence ID" value="NZ_BAAAQC010000004.1"/>
</dbReference>
<feature type="transmembrane region" description="Helical" evidence="3">
    <location>
        <begin position="186"/>
        <end position="206"/>
    </location>
</feature>
<organism evidence="4 5">
    <name type="scientific">Humibacillus xanthopallidus</name>
    <dbReference type="NCBI Taxonomy" id="412689"/>
    <lineage>
        <taxon>Bacteria</taxon>
        <taxon>Bacillati</taxon>
        <taxon>Actinomycetota</taxon>
        <taxon>Actinomycetes</taxon>
        <taxon>Micrococcales</taxon>
        <taxon>Intrasporangiaceae</taxon>
        <taxon>Humibacillus</taxon>
    </lineage>
</organism>
<dbReference type="InterPro" id="IPR000462">
    <property type="entry name" value="CDP-OH_P_trans"/>
</dbReference>
<evidence type="ECO:0000313" key="5">
    <source>
        <dbReference type="Proteomes" id="UP000320085"/>
    </source>
</evidence>
<sequence length="264" mass="26645">MATVTARVTPAGPLVGLAAVVGLLAMLDRLVGLGPRGWGVGLACGAALAALLSRGLIRASRRFLGPADRVTLARAVLVCAVAALTADAAVSAAAPVGLLVALSSVALALDAVDGAVARHTGTVTSLGARFDMETDAFLILVLSLHVSRDLGWWVLAIGLARYALLLVGVAARWAPWLQGQVAPRRWRKVVAAYQGIVLTVASAQVLPSAVAAAAVGAGFGLLLVSFGTEVVTLRQQSAGARGRTTTGYAVPAAPLDDAVPQGAP</sequence>
<dbReference type="PROSITE" id="PS00379">
    <property type="entry name" value="CDP_ALCOHOL_P_TRANSF"/>
    <property type="match status" value="1"/>
</dbReference>
<evidence type="ECO:0000256" key="1">
    <source>
        <dbReference type="ARBA" id="ARBA00022679"/>
    </source>
</evidence>
<feature type="transmembrane region" description="Helical" evidence="3">
    <location>
        <begin position="150"/>
        <end position="174"/>
    </location>
</feature>
<name>A0A543PQ89_9MICO</name>
<proteinExistence type="inferred from homology"/>
<keyword evidence="3" id="KW-0472">Membrane</keyword>
<dbReference type="GO" id="GO:0016020">
    <property type="term" value="C:membrane"/>
    <property type="evidence" value="ECO:0007669"/>
    <property type="project" value="InterPro"/>
</dbReference>
<evidence type="ECO:0000256" key="3">
    <source>
        <dbReference type="SAM" id="Phobius"/>
    </source>
</evidence>
<protein>
    <submittedName>
        <fullName evidence="4">Phosphatidylglycerophosphate synthase</fullName>
    </submittedName>
</protein>
<dbReference type="EMBL" id="VFQF01000002">
    <property type="protein sequence ID" value="TQN46240.1"/>
    <property type="molecule type" value="Genomic_DNA"/>
</dbReference>
<feature type="transmembrane region" description="Helical" evidence="3">
    <location>
        <begin position="12"/>
        <end position="31"/>
    </location>
</feature>
<dbReference type="AlphaFoldDB" id="A0A543PQ89"/>
<comment type="caution">
    <text evidence="4">The sequence shown here is derived from an EMBL/GenBank/DDBJ whole genome shotgun (WGS) entry which is preliminary data.</text>
</comment>
<evidence type="ECO:0000256" key="2">
    <source>
        <dbReference type="RuleBase" id="RU003750"/>
    </source>
</evidence>
<reference evidence="4 5" key="1">
    <citation type="submission" date="2019-06" db="EMBL/GenBank/DDBJ databases">
        <title>Sequencing the genomes of 1000 actinobacteria strains.</title>
        <authorList>
            <person name="Klenk H.-P."/>
        </authorList>
    </citation>
    <scope>NUCLEOTIDE SEQUENCE [LARGE SCALE GENOMIC DNA]</scope>
    <source>
        <strain evidence="4 5">DSM 21776</strain>
    </source>
</reference>
<accession>A0A543PQ89</accession>
<keyword evidence="1 2" id="KW-0808">Transferase</keyword>
<dbReference type="Proteomes" id="UP000320085">
    <property type="component" value="Unassembled WGS sequence"/>
</dbReference>
<keyword evidence="3" id="KW-1133">Transmembrane helix</keyword>
<dbReference type="Gene3D" id="1.20.120.1760">
    <property type="match status" value="1"/>
</dbReference>
<comment type="similarity">
    <text evidence="2">Belongs to the CDP-alcohol phosphatidyltransferase class-I family.</text>
</comment>
<feature type="transmembrane region" description="Helical" evidence="3">
    <location>
        <begin position="37"/>
        <end position="57"/>
    </location>
</feature>
<keyword evidence="3" id="KW-0812">Transmembrane</keyword>
<dbReference type="GO" id="GO:0016780">
    <property type="term" value="F:phosphotransferase activity, for other substituted phosphate groups"/>
    <property type="evidence" value="ECO:0007669"/>
    <property type="project" value="InterPro"/>
</dbReference>
<dbReference type="GO" id="GO:0008654">
    <property type="term" value="P:phospholipid biosynthetic process"/>
    <property type="evidence" value="ECO:0007669"/>
    <property type="project" value="InterPro"/>
</dbReference>
<evidence type="ECO:0000313" key="4">
    <source>
        <dbReference type="EMBL" id="TQN46240.1"/>
    </source>
</evidence>
<dbReference type="Pfam" id="PF01066">
    <property type="entry name" value="CDP-OH_P_transf"/>
    <property type="match status" value="1"/>
</dbReference>
<dbReference type="InterPro" id="IPR043130">
    <property type="entry name" value="CDP-OH_PTrfase_TM_dom"/>
</dbReference>
<feature type="transmembrane region" description="Helical" evidence="3">
    <location>
        <begin position="212"/>
        <end position="233"/>
    </location>
</feature>
<feature type="transmembrane region" description="Helical" evidence="3">
    <location>
        <begin position="77"/>
        <end position="102"/>
    </location>
</feature>
<dbReference type="InterPro" id="IPR048254">
    <property type="entry name" value="CDP_ALCOHOL_P_TRANSF_CS"/>
</dbReference>
<gene>
    <name evidence="4" type="ORF">FHX52_2946</name>
</gene>